<proteinExistence type="predicted"/>
<comment type="caution">
    <text evidence="1">The sequence shown here is derived from an EMBL/GenBank/DDBJ whole genome shotgun (WGS) entry which is preliminary data.</text>
</comment>
<protein>
    <submittedName>
        <fullName evidence="1">Uncharacterized protein</fullName>
    </submittedName>
</protein>
<gene>
    <name evidence="1" type="ORF">IQ217_09880</name>
</gene>
<keyword evidence="2" id="KW-1185">Reference proteome</keyword>
<reference evidence="1 2" key="1">
    <citation type="submission" date="2020-10" db="EMBL/GenBank/DDBJ databases">
        <authorList>
            <person name="Castelo-Branco R."/>
            <person name="Eusebio N."/>
            <person name="Adriana R."/>
            <person name="Vieira A."/>
            <person name="Brugerolle De Fraissinette N."/>
            <person name="Rezende De Castro R."/>
            <person name="Schneider M.P."/>
            <person name="Vasconcelos V."/>
            <person name="Leao P.N."/>
        </authorList>
    </citation>
    <scope>NUCLEOTIDE SEQUENCE [LARGE SCALE GENOMIC DNA]</scope>
    <source>
        <strain evidence="1 2">LEGE 00031</strain>
    </source>
</reference>
<sequence>MQQLAGVTATLLTPTFTQFDYYNSQVGGLELTLQDDLSPGDRQVIEEILAFYAGRYGTPERRPAMVSSYTA</sequence>
<organism evidence="1 2">
    <name type="scientific">Synechocystis salina LEGE 00031</name>
    <dbReference type="NCBI Taxonomy" id="1828736"/>
    <lineage>
        <taxon>Bacteria</taxon>
        <taxon>Bacillati</taxon>
        <taxon>Cyanobacteriota</taxon>
        <taxon>Cyanophyceae</taxon>
        <taxon>Synechococcales</taxon>
        <taxon>Merismopediaceae</taxon>
        <taxon>Synechocystis</taxon>
    </lineage>
</organism>
<dbReference type="EMBL" id="JADEVV010000024">
    <property type="protein sequence ID" value="MBE9254142.1"/>
    <property type="molecule type" value="Genomic_DNA"/>
</dbReference>
<evidence type="ECO:0000313" key="1">
    <source>
        <dbReference type="EMBL" id="MBE9254142.1"/>
    </source>
</evidence>
<accession>A0ABR9VS20</accession>
<evidence type="ECO:0000313" key="2">
    <source>
        <dbReference type="Proteomes" id="UP000658720"/>
    </source>
</evidence>
<name>A0ABR9VS20_9SYNC</name>
<dbReference type="Proteomes" id="UP000658720">
    <property type="component" value="Unassembled WGS sequence"/>
</dbReference>